<dbReference type="Proteomes" id="UP000505210">
    <property type="component" value="Chromosome"/>
</dbReference>
<dbReference type="InterPro" id="IPR045175">
    <property type="entry name" value="M28_fam"/>
</dbReference>
<protein>
    <submittedName>
        <fullName evidence="2">M28 family peptidase</fullName>
    </submittedName>
</protein>
<evidence type="ECO:0000313" key="3">
    <source>
        <dbReference type="Proteomes" id="UP000505210"/>
    </source>
</evidence>
<dbReference type="PANTHER" id="PTHR12147">
    <property type="entry name" value="METALLOPEPTIDASE M28 FAMILY MEMBER"/>
    <property type="match status" value="1"/>
</dbReference>
<dbReference type="AlphaFoldDB" id="A0A6M8B328"/>
<dbReference type="EMBL" id="CP053661">
    <property type="protein sequence ID" value="QKD81204.1"/>
    <property type="molecule type" value="Genomic_DNA"/>
</dbReference>
<dbReference type="InterPro" id="IPR007484">
    <property type="entry name" value="Peptidase_M28"/>
</dbReference>
<organism evidence="2 3">
    <name type="scientific">Thermoleptolyngbya sichuanensis A183</name>
    <dbReference type="NCBI Taxonomy" id="2737172"/>
    <lineage>
        <taxon>Bacteria</taxon>
        <taxon>Bacillati</taxon>
        <taxon>Cyanobacteriota</taxon>
        <taxon>Cyanophyceae</taxon>
        <taxon>Oculatellales</taxon>
        <taxon>Oculatellaceae</taxon>
        <taxon>Thermoleptolyngbya</taxon>
        <taxon>Thermoleptolyngbya sichuanensis</taxon>
    </lineage>
</organism>
<reference evidence="2 3" key="1">
    <citation type="submission" date="2020-05" db="EMBL/GenBank/DDBJ databases">
        <title>Complete genome sequence of of a novel Thermoleptolyngbya strain isolated from hot springs of Ganzi, Sichuan China.</title>
        <authorList>
            <person name="Tang J."/>
            <person name="Daroch M."/>
            <person name="Li L."/>
            <person name="Waleron K."/>
            <person name="Waleron M."/>
            <person name="Waleron M."/>
        </authorList>
    </citation>
    <scope>NUCLEOTIDE SEQUENCE [LARGE SCALE GENOMIC DNA]</scope>
    <source>
        <strain evidence="2 3">PKUAC-SCTA183</strain>
    </source>
</reference>
<dbReference type="PANTHER" id="PTHR12147:SF26">
    <property type="entry name" value="PEPTIDASE M28 DOMAIN-CONTAINING PROTEIN"/>
    <property type="match status" value="1"/>
</dbReference>
<gene>
    <name evidence="2" type="ORF">HPC62_02580</name>
</gene>
<dbReference type="SUPFAM" id="SSF53187">
    <property type="entry name" value="Zn-dependent exopeptidases"/>
    <property type="match status" value="1"/>
</dbReference>
<dbReference type="GO" id="GO:0006508">
    <property type="term" value="P:proteolysis"/>
    <property type="evidence" value="ECO:0007669"/>
    <property type="project" value="InterPro"/>
</dbReference>
<accession>A0A6M8B328</accession>
<dbReference type="KEGG" id="theu:HPC62_02580"/>
<feature type="domain" description="Peptidase M28" evidence="1">
    <location>
        <begin position="71"/>
        <end position="279"/>
    </location>
</feature>
<proteinExistence type="predicted"/>
<sequence length="293" mass="32647">MTTDTTGFANPDNSSLKSRLWGHLQAIARERDPYLASEGHFYVQQYIQAFLTQFGAVETQPFTIRGQTHHNLLLKLPGQQMARPPILIGAHYDAIPGSPGADDNASGVAVLLELGRSLFAQPARHPVWLVAFDLEEFGLLGSRHCAEQFHAQGQRLRLMLSLEMLGYCDPQPGSQRYPADFFYQLYPSHGNFLGLVGSPTTFLDMQRLSRSLRQVGQVPAHWFPAPNRASALPDLRRSDHAPFWDLGYPAVMLTDTADQRNPHYHQASDRPETLDLDFLTGVCRGLVDGVQGL</sequence>
<dbReference type="GO" id="GO:0008235">
    <property type="term" value="F:metalloexopeptidase activity"/>
    <property type="evidence" value="ECO:0007669"/>
    <property type="project" value="InterPro"/>
</dbReference>
<name>A0A6M8B328_9CYAN</name>
<evidence type="ECO:0000313" key="2">
    <source>
        <dbReference type="EMBL" id="QKD81204.1"/>
    </source>
</evidence>
<dbReference type="RefSeq" id="WP_172353619.1">
    <property type="nucleotide sequence ID" value="NZ_CP053661.1"/>
</dbReference>
<dbReference type="Gene3D" id="3.40.630.10">
    <property type="entry name" value="Zn peptidases"/>
    <property type="match status" value="1"/>
</dbReference>
<evidence type="ECO:0000259" key="1">
    <source>
        <dbReference type="Pfam" id="PF04389"/>
    </source>
</evidence>
<dbReference type="Pfam" id="PF04389">
    <property type="entry name" value="Peptidase_M28"/>
    <property type="match status" value="1"/>
</dbReference>
<keyword evidence="3" id="KW-1185">Reference proteome</keyword>